<dbReference type="AlphaFoldDB" id="A0A8I0N780"/>
<organism evidence="1 2">
    <name type="scientific">Brucella anthropi</name>
    <name type="common">Ochrobactrum anthropi</name>
    <dbReference type="NCBI Taxonomy" id="529"/>
    <lineage>
        <taxon>Bacteria</taxon>
        <taxon>Pseudomonadati</taxon>
        <taxon>Pseudomonadota</taxon>
        <taxon>Alphaproteobacteria</taxon>
        <taxon>Hyphomicrobiales</taxon>
        <taxon>Brucellaceae</taxon>
        <taxon>Brucella/Ochrobactrum group</taxon>
        <taxon>Brucella</taxon>
    </lineage>
</organism>
<dbReference type="InterPro" id="IPR056209">
    <property type="entry name" value="SU10_adaptor"/>
</dbReference>
<dbReference type="Proteomes" id="UP000642265">
    <property type="component" value="Unassembled WGS sequence"/>
</dbReference>
<gene>
    <name evidence="1" type="ORF">IH622_13680</name>
</gene>
<protein>
    <submittedName>
        <fullName evidence="1">Uncharacterized protein</fullName>
    </submittedName>
</protein>
<dbReference type="Pfam" id="PF24175">
    <property type="entry name" value="SU10_adaptor"/>
    <property type="match status" value="1"/>
</dbReference>
<proteinExistence type="predicted"/>
<accession>A0A8I0N780</accession>
<evidence type="ECO:0000313" key="1">
    <source>
        <dbReference type="EMBL" id="MBE0561848.1"/>
    </source>
</evidence>
<name>A0A8I0N780_BRUAN</name>
<reference evidence="1" key="2">
    <citation type="submission" date="2020-10" db="EMBL/GenBank/DDBJ databases">
        <title>Enrichment of novel Verrucomicrobia, Bacteroidetes and Krumholzibacteria in an oxygen-limited, methane- and iron-fed bioreactor inoculated with Bothnian Sea sediments.</title>
        <authorList>
            <person name="Martins P.D."/>
            <person name="de Jong A."/>
            <person name="Lenstra W.K."/>
            <person name="van Helmond N.A.G.M."/>
            <person name="Slomp C.P."/>
            <person name="Jetten M.S.M."/>
            <person name="Welte C.U."/>
            <person name="Rasigraf O."/>
        </authorList>
    </citation>
    <scope>NUCLEOTIDE SEQUENCE</scope>
    <source>
        <strain evidence="1">MAG47</strain>
    </source>
</reference>
<dbReference type="EMBL" id="JACZKO010000038">
    <property type="protein sequence ID" value="MBE0561848.1"/>
    <property type="molecule type" value="Genomic_DNA"/>
</dbReference>
<reference evidence="1" key="1">
    <citation type="submission" date="2020-09" db="EMBL/GenBank/DDBJ databases">
        <authorList>
            <person name="Dalcin Martins P."/>
        </authorList>
    </citation>
    <scope>NUCLEOTIDE SEQUENCE</scope>
    <source>
        <strain evidence="1">MAG47</strain>
    </source>
</reference>
<sequence length="235" mass="26611">MARGTTLRQLISDLRDELRRANSPAASPDDTASLRATINHVIAVIYAANDWPFLQCVYPKIKMNAGQRYYDMPEGMNPDRVLKSIVYWSGDPHPIERGIDFSDYAGYDPEDNERTSPICKWDVRFTGERDQVEVWPLPDDTEQYLRFEGIQKVKRLVADDDICPLDDTLVVLYAAAELAPNDSADKDAKQAMARELLRQLKVRAVSGGEKRYQMGLGTSSKETNLRARSTVRIGR</sequence>
<evidence type="ECO:0000313" key="2">
    <source>
        <dbReference type="Proteomes" id="UP000642265"/>
    </source>
</evidence>
<comment type="caution">
    <text evidence="1">The sequence shown here is derived from an EMBL/GenBank/DDBJ whole genome shotgun (WGS) entry which is preliminary data.</text>
</comment>